<evidence type="ECO:0000256" key="1">
    <source>
        <dbReference type="ARBA" id="ARBA00004123"/>
    </source>
</evidence>
<dbReference type="Pfam" id="PF04937">
    <property type="entry name" value="DUF659"/>
    <property type="match status" value="1"/>
</dbReference>
<dbReference type="GO" id="GO:0005634">
    <property type="term" value="C:nucleus"/>
    <property type="evidence" value="ECO:0007669"/>
    <property type="project" value="UniProtKB-SubCell"/>
</dbReference>
<comment type="caution">
    <text evidence="7">The sequence shown here is derived from an EMBL/GenBank/DDBJ whole genome shotgun (WGS) entry which is preliminary data.</text>
</comment>
<evidence type="ECO:0000256" key="5">
    <source>
        <dbReference type="ARBA" id="ARBA00023242"/>
    </source>
</evidence>
<keyword evidence="8" id="KW-1185">Reference proteome</keyword>
<evidence type="ECO:0000313" key="8">
    <source>
        <dbReference type="Proteomes" id="UP000287166"/>
    </source>
</evidence>
<keyword evidence="2" id="KW-0479">Metal-binding</keyword>
<feature type="domain" description="DUF659" evidence="6">
    <location>
        <begin position="65"/>
        <end position="219"/>
    </location>
</feature>
<dbReference type="InterPro" id="IPR052035">
    <property type="entry name" value="ZnF_BED_domain_contain"/>
</dbReference>
<dbReference type="Proteomes" id="UP000287166">
    <property type="component" value="Unassembled WGS sequence"/>
</dbReference>
<keyword evidence="4" id="KW-0862">Zinc</keyword>
<keyword evidence="3" id="KW-0863">Zinc-finger</keyword>
<gene>
    <name evidence="7" type="ORF">SCP_0504070</name>
</gene>
<dbReference type="InterPro" id="IPR007021">
    <property type="entry name" value="DUF659"/>
</dbReference>
<proteinExistence type="predicted"/>
<dbReference type="SUPFAM" id="SSF53098">
    <property type="entry name" value="Ribonuclease H-like"/>
    <property type="match status" value="1"/>
</dbReference>
<dbReference type="AlphaFoldDB" id="A0A401GMG9"/>
<dbReference type="RefSeq" id="XP_027614272.1">
    <property type="nucleotide sequence ID" value="XM_027758471.1"/>
</dbReference>
<protein>
    <recommendedName>
        <fullName evidence="6">DUF659 domain-containing protein</fullName>
    </recommendedName>
</protein>
<comment type="subcellular location">
    <subcellularLocation>
        <location evidence="1">Nucleus</location>
    </subcellularLocation>
</comment>
<reference evidence="7 8" key="1">
    <citation type="journal article" date="2018" name="Sci. Rep.">
        <title>Genome sequence of the cauliflower mushroom Sparassis crispa (Hanabiratake) and its association with beneficial usage.</title>
        <authorList>
            <person name="Kiyama R."/>
            <person name="Furutani Y."/>
            <person name="Kawaguchi K."/>
            <person name="Nakanishi T."/>
        </authorList>
    </citation>
    <scope>NUCLEOTIDE SEQUENCE [LARGE SCALE GENOMIC DNA]</scope>
</reference>
<dbReference type="GeneID" id="38780276"/>
<dbReference type="EMBL" id="BFAD01000005">
    <property type="protein sequence ID" value="GBE83359.1"/>
    <property type="molecule type" value="Genomic_DNA"/>
</dbReference>
<dbReference type="GO" id="GO:0008270">
    <property type="term" value="F:zinc ion binding"/>
    <property type="evidence" value="ECO:0007669"/>
    <property type="project" value="UniProtKB-KW"/>
</dbReference>
<evidence type="ECO:0000259" key="6">
    <source>
        <dbReference type="Pfam" id="PF04937"/>
    </source>
</evidence>
<evidence type="ECO:0000256" key="3">
    <source>
        <dbReference type="ARBA" id="ARBA00022771"/>
    </source>
</evidence>
<keyword evidence="5" id="KW-0539">Nucleus</keyword>
<evidence type="ECO:0000256" key="4">
    <source>
        <dbReference type="ARBA" id="ARBA00022833"/>
    </source>
</evidence>
<sequence length="703" mass="79594">MLLLPRPDVFYGETVSVARWAESKQAEFAADLCRLFVVCNIAWWNVEQPYWRAFFQKWLPRALLPGRRELSGRILDGEVDKVMDEIIKKVHNKFATGQCDGWKNVAKTSLIASMVNVEYTAYLMNTYDISALPKTAENLLEIVLSEIKYYTEKLQVILMAWCTDASGESAKMRRLLVQRFPFLVALDCWCHQVNLVVGDIFKVKDLFVQWIDDAVEVVKWFNNHSRALGMLKDVQRMKLGKVLCLILPVLTRWTSHYLSVHRLLELEIAFKQLLLDSIPELVLCAGAKADAQRKAREIIAILERFDFWANLRKIQDHLRPLAVAANATQSTNARLDVVVLTIVNLYRIYSNPTTGLDPRVCEAVLNSLEKRWANVDQPIFILAVILNPYLRVSPFTHDSPLRTFHHVWQLMKNAYLRMYRVEPDNEFRTALSQYLNRLGEWSDESMELDARKENARKLKTTVDLLQIWREHVALAEGTSNSEPRAPNGKTGLALLAMRILSMVPNSAPTEETFSQFGITHTKLRNRLDPQKVRKSVILRTDTNARYGAPRKHKRKFGDDAEEQDEEETIVVDVPPTVAGTSSAAATQITTENSISPAIPIDISLPHSHSFLPVACDLIDDATAASIEADIPSVGRSTLHGPAPAAPSMLSKDNLLLRNLFYYPSTSSNVSSSASFSMLAEFWRSSEQGLGNEIAYHDILQESN</sequence>
<evidence type="ECO:0000313" key="7">
    <source>
        <dbReference type="EMBL" id="GBE83359.1"/>
    </source>
</evidence>
<dbReference type="InterPro" id="IPR012337">
    <property type="entry name" value="RNaseH-like_sf"/>
</dbReference>
<dbReference type="PANTHER" id="PTHR46481">
    <property type="entry name" value="ZINC FINGER BED DOMAIN-CONTAINING PROTEIN 4"/>
    <property type="match status" value="1"/>
</dbReference>
<accession>A0A401GMG9</accession>
<dbReference type="OrthoDB" id="2423954at2759"/>
<organism evidence="7 8">
    <name type="scientific">Sparassis crispa</name>
    <dbReference type="NCBI Taxonomy" id="139825"/>
    <lineage>
        <taxon>Eukaryota</taxon>
        <taxon>Fungi</taxon>
        <taxon>Dikarya</taxon>
        <taxon>Basidiomycota</taxon>
        <taxon>Agaricomycotina</taxon>
        <taxon>Agaricomycetes</taxon>
        <taxon>Polyporales</taxon>
        <taxon>Sparassidaceae</taxon>
        <taxon>Sparassis</taxon>
    </lineage>
</organism>
<dbReference type="InParanoid" id="A0A401GMG9"/>
<name>A0A401GMG9_9APHY</name>
<dbReference type="STRING" id="139825.A0A401GMG9"/>
<dbReference type="PANTHER" id="PTHR46481:SF10">
    <property type="entry name" value="ZINC FINGER BED DOMAIN-CONTAINING PROTEIN 39"/>
    <property type="match status" value="1"/>
</dbReference>
<evidence type="ECO:0000256" key="2">
    <source>
        <dbReference type="ARBA" id="ARBA00022723"/>
    </source>
</evidence>